<dbReference type="InterPro" id="IPR051261">
    <property type="entry name" value="NLR"/>
</dbReference>
<reference evidence="8" key="2">
    <citation type="submission" date="2025-08" db="UniProtKB">
        <authorList>
            <consortium name="Ensembl"/>
        </authorList>
    </citation>
    <scope>IDENTIFICATION</scope>
</reference>
<evidence type="ECO:0000256" key="2">
    <source>
        <dbReference type="ARBA" id="ARBA00022490"/>
    </source>
</evidence>
<evidence type="ECO:0000256" key="1">
    <source>
        <dbReference type="ARBA" id="ARBA00004496"/>
    </source>
</evidence>
<dbReference type="InterPro" id="IPR007111">
    <property type="entry name" value="NACHT_NTPase"/>
</dbReference>
<dbReference type="InterPro" id="IPR041075">
    <property type="entry name" value="NOD1/2_WH"/>
</dbReference>
<dbReference type="SMART" id="SM01288">
    <property type="entry name" value="FISNA"/>
    <property type="match status" value="1"/>
</dbReference>
<keyword evidence="3" id="KW-0433">Leucine-rich repeat</keyword>
<evidence type="ECO:0000259" key="7">
    <source>
        <dbReference type="PROSITE" id="PS50837"/>
    </source>
</evidence>
<accession>A0AAZ1XPC3</accession>
<keyword evidence="4" id="KW-0677">Repeat</keyword>
<dbReference type="Gene3D" id="3.80.10.10">
    <property type="entry name" value="Ribonuclease Inhibitor"/>
    <property type="match status" value="1"/>
</dbReference>
<protein>
    <recommendedName>
        <fullName evidence="7">NACHT domain-containing protein</fullName>
    </recommendedName>
</protein>
<keyword evidence="2" id="KW-0963">Cytoplasm</keyword>
<dbReference type="GO" id="GO:0005737">
    <property type="term" value="C:cytoplasm"/>
    <property type="evidence" value="ECO:0007669"/>
    <property type="project" value="UniProtKB-SubCell"/>
</dbReference>
<evidence type="ECO:0000313" key="8">
    <source>
        <dbReference type="Ensembl" id="ENSOABP00000069484.1"/>
    </source>
</evidence>
<dbReference type="PANTHER" id="PTHR24106">
    <property type="entry name" value="NACHT, LRR AND CARD DOMAINS-CONTAINING"/>
    <property type="match status" value="1"/>
</dbReference>
<dbReference type="InterPro" id="IPR029495">
    <property type="entry name" value="NACHT-assoc"/>
</dbReference>
<dbReference type="AlphaFoldDB" id="A0AAZ1XPC3"/>
<dbReference type="Proteomes" id="UP000472276">
    <property type="component" value="Unassembled WGS sequence"/>
</dbReference>
<organism evidence="8 9">
    <name type="scientific">Oreochromis aureus</name>
    <name type="common">Israeli tilapia</name>
    <name type="synonym">Chromis aureus</name>
    <dbReference type="NCBI Taxonomy" id="47969"/>
    <lineage>
        <taxon>Eukaryota</taxon>
        <taxon>Metazoa</taxon>
        <taxon>Chordata</taxon>
        <taxon>Craniata</taxon>
        <taxon>Vertebrata</taxon>
        <taxon>Euteleostomi</taxon>
        <taxon>Actinopterygii</taxon>
        <taxon>Neopterygii</taxon>
        <taxon>Teleostei</taxon>
        <taxon>Neoteleostei</taxon>
        <taxon>Acanthomorphata</taxon>
        <taxon>Ovalentaria</taxon>
        <taxon>Cichlomorphae</taxon>
        <taxon>Cichliformes</taxon>
        <taxon>Cichlidae</taxon>
        <taxon>African cichlids</taxon>
        <taxon>Pseudocrenilabrinae</taxon>
        <taxon>Oreochromini</taxon>
        <taxon>Oreochromis</taxon>
    </lineage>
</organism>
<evidence type="ECO:0000256" key="4">
    <source>
        <dbReference type="ARBA" id="ARBA00022737"/>
    </source>
</evidence>
<evidence type="ECO:0000313" key="9">
    <source>
        <dbReference type="Proteomes" id="UP000472276"/>
    </source>
</evidence>
<proteinExistence type="predicted"/>
<dbReference type="InterPro" id="IPR027417">
    <property type="entry name" value="P-loop_NTPase"/>
</dbReference>
<reference evidence="9" key="1">
    <citation type="submission" date="2020-03" db="EMBL/GenBank/DDBJ databases">
        <title>Evolution of repeat sequences and sex chromosomes of tilapia species revealed by chromosome-level genomes.</title>
        <authorList>
            <person name="Xu L."/>
            <person name="Tao W."/>
            <person name="Wang D."/>
            <person name="Zhou Q."/>
        </authorList>
    </citation>
    <scope>NUCLEOTIDE SEQUENCE [LARGE SCALE GENOMIC DNA]</scope>
    <source>
        <strain evidence="9">Israel</strain>
    </source>
</reference>
<comment type="subcellular location">
    <subcellularLocation>
        <location evidence="1">Cytoplasm</location>
    </subcellularLocation>
</comment>
<sequence>MNCGSSLGPSSLEFLGFHMCQPLDVVIQLTPPLHLCTGLISDVGLRSASVALLHRLMAWCLSLVICVSPLQLVSSFIYHLKSCALVKDTLGRMLGPTPHTPQSEQLEPTTPCDVVYGPPPAAAAELIVDQNSSEVPSGQSAQQHQTHLDSIFMLLEENIITFVKNELKKIQKVFSPDYPECLESQREHEEQSRSSRKAFVNITIDFLRRMKQEELADLLHSRTSTGNFQWSQCELKSSLKKKFQCVFKGIAKAENPTLLNQIYTELYITEGGTAEVNDEHEVRQIETAARKPDSLEAIIRQEDIFKASPGRDEPIRIVLTKGVAGIGKTVLTQKYTLDWAEDKANQDIQFIFPFTFRELNVLKEEKFSLVGLVHHFFPETKEAGICSFEDFQVVFIFDGLDECRLPLDFHKTTILTDPRKSTSVDVLLINLIRGKLFLSARLWITTRPAAANQIPPDCVDMVTEVRGFTDPQKEEYFRKRFREKKQISTIISHIKTSRSLHIMCHIPVFCWITATVLEDVLETREGGQVPKTLTDMYIHFLVVQAKVKKVKYDGGAETDPHWSPESRKMMESLGKLAFDQLQKGNLIFYESDLTECGINIRAASVYSGVFTQIFKEERGLYQDKVFCFIHLSVQEFLAALHVHLTFINSGLNPLEEQQTTSQKSETRESAEKHFYQSAVNKALQSPNGHLDLFLRFLLGLSLQTNQTLLRGLLTQTESSSQTNQETVEYIKKKLNENLSAEKSINLLHCLNELNDRSLVEEIQQSLRSGSLSTDKLSPAQWSALVFILLSSEKDLDVFDLKKYSASEKALLRLLPVVKASNKALLSACNLSERSCEVLSTVLSSQSSSLRELDLGNNDLQDSGVILLSAGLESQHCALETLRLSGCLITARGCTSLASALSSNPSHLRELDLSYNHPGDSGMKLLSAGLDNLHWRLDTLRVEPAGVRWLRPGLRKSYHTFDFHV</sequence>
<keyword evidence="6" id="KW-0067">ATP-binding</keyword>
<dbReference type="Pfam" id="PF13516">
    <property type="entry name" value="LRR_6"/>
    <property type="match status" value="2"/>
</dbReference>
<dbReference type="GO" id="GO:0005524">
    <property type="term" value="F:ATP binding"/>
    <property type="evidence" value="ECO:0007669"/>
    <property type="project" value="UniProtKB-KW"/>
</dbReference>
<dbReference type="SUPFAM" id="SSF52047">
    <property type="entry name" value="RNI-like"/>
    <property type="match status" value="1"/>
</dbReference>
<keyword evidence="9" id="KW-1185">Reference proteome</keyword>
<feature type="domain" description="NACHT" evidence="7">
    <location>
        <begin position="316"/>
        <end position="450"/>
    </location>
</feature>
<keyword evidence="5" id="KW-0547">Nucleotide-binding</keyword>
<dbReference type="Pfam" id="PF17779">
    <property type="entry name" value="WHD_NOD2"/>
    <property type="match status" value="1"/>
</dbReference>
<evidence type="ECO:0000256" key="3">
    <source>
        <dbReference type="ARBA" id="ARBA00022614"/>
    </source>
</evidence>
<dbReference type="PROSITE" id="PS50837">
    <property type="entry name" value="NACHT"/>
    <property type="match status" value="1"/>
</dbReference>
<dbReference type="Pfam" id="PF14484">
    <property type="entry name" value="FISNA"/>
    <property type="match status" value="1"/>
</dbReference>
<dbReference type="InterPro" id="IPR041267">
    <property type="entry name" value="NLRP_HD2"/>
</dbReference>
<dbReference type="FunFam" id="3.40.50.300:FF:001524">
    <property type="entry name" value="Si:dkey-126g1.7"/>
    <property type="match status" value="1"/>
</dbReference>
<dbReference type="InterPro" id="IPR001611">
    <property type="entry name" value="Leu-rich_rpt"/>
</dbReference>
<evidence type="ECO:0000256" key="5">
    <source>
        <dbReference type="ARBA" id="ARBA00022741"/>
    </source>
</evidence>
<name>A0AAZ1XPC3_OREAU</name>
<evidence type="ECO:0000256" key="6">
    <source>
        <dbReference type="ARBA" id="ARBA00022840"/>
    </source>
</evidence>
<dbReference type="SMART" id="SM00368">
    <property type="entry name" value="LRR_RI"/>
    <property type="match status" value="3"/>
</dbReference>
<dbReference type="InterPro" id="IPR032675">
    <property type="entry name" value="LRR_dom_sf"/>
</dbReference>
<dbReference type="Pfam" id="PF17776">
    <property type="entry name" value="NLRC4_HD2"/>
    <property type="match status" value="1"/>
</dbReference>
<reference evidence="8" key="3">
    <citation type="submission" date="2025-09" db="UniProtKB">
        <authorList>
            <consortium name="Ensembl"/>
        </authorList>
    </citation>
    <scope>IDENTIFICATION</scope>
</reference>
<dbReference type="Ensembl" id="ENSOABT00000065834.1">
    <property type="protein sequence ID" value="ENSOABP00000069484.1"/>
    <property type="gene ID" value="ENSOABG00000032080.1"/>
</dbReference>
<dbReference type="Gene3D" id="3.40.50.300">
    <property type="entry name" value="P-loop containing nucleotide triphosphate hydrolases"/>
    <property type="match status" value="1"/>
</dbReference>
<dbReference type="Pfam" id="PF05729">
    <property type="entry name" value="NACHT"/>
    <property type="match status" value="1"/>
</dbReference>